<dbReference type="AlphaFoldDB" id="A0A6V7TTP5"/>
<sequence>MPNSLNKIFQHFREKQKQRNLNKDNNNNQKKDLFHDEFTQINLINNLNNNKKGLGVGGCCSRKTSSSIPSGDQQTLKKNSWTGRKNSDQLFCLLHSQQFFHDALLCRIFDAVESPFDLIRLRRVCKKAAEYVKNKISCVTELDVRRVKFETLSATSTTSSCSLSNSCSADNNCTSAIVEGELWHTHPSGCKVLGRITNLIMEEDLKEEKSDKKDPKFRLEILVDEQWTSREIAVLCSLIGEFRINLNRISLDAPIFELIVAKLASIDLDRWFAYQCFVKAVDECQMNAALNKLAAQLQQQQARRSLRQNRQFILAKCQNNNY</sequence>
<dbReference type="Proteomes" id="UP000580250">
    <property type="component" value="Unassembled WGS sequence"/>
</dbReference>
<comment type="caution">
    <text evidence="1">The sequence shown here is derived from an EMBL/GenBank/DDBJ whole genome shotgun (WGS) entry which is preliminary data.</text>
</comment>
<evidence type="ECO:0000313" key="1">
    <source>
        <dbReference type="EMBL" id="CAD2132437.1"/>
    </source>
</evidence>
<evidence type="ECO:0000313" key="2">
    <source>
        <dbReference type="Proteomes" id="UP000580250"/>
    </source>
</evidence>
<name>A0A6V7TTP5_MELEN</name>
<dbReference type="OrthoDB" id="5874068at2759"/>
<gene>
    <name evidence="1" type="ORF">MENT_LOCUS3640</name>
</gene>
<organism evidence="1 2">
    <name type="scientific">Meloidogyne enterolobii</name>
    <name type="common">Root-knot nematode worm</name>
    <name type="synonym">Meloidogyne mayaguensis</name>
    <dbReference type="NCBI Taxonomy" id="390850"/>
    <lineage>
        <taxon>Eukaryota</taxon>
        <taxon>Metazoa</taxon>
        <taxon>Ecdysozoa</taxon>
        <taxon>Nematoda</taxon>
        <taxon>Chromadorea</taxon>
        <taxon>Rhabditida</taxon>
        <taxon>Tylenchina</taxon>
        <taxon>Tylenchomorpha</taxon>
        <taxon>Tylenchoidea</taxon>
        <taxon>Meloidogynidae</taxon>
        <taxon>Meloidogyninae</taxon>
        <taxon>Meloidogyne</taxon>
    </lineage>
</organism>
<reference evidence="1 2" key="1">
    <citation type="submission" date="2020-08" db="EMBL/GenBank/DDBJ databases">
        <authorList>
            <person name="Koutsovoulos G."/>
            <person name="Danchin GJ E."/>
        </authorList>
    </citation>
    <scope>NUCLEOTIDE SEQUENCE [LARGE SCALE GENOMIC DNA]</scope>
</reference>
<accession>A0A6V7TTP5</accession>
<proteinExistence type="predicted"/>
<dbReference type="EMBL" id="CAJEWN010000012">
    <property type="protein sequence ID" value="CAD2132437.1"/>
    <property type="molecule type" value="Genomic_DNA"/>
</dbReference>
<protein>
    <submittedName>
        <fullName evidence="1">Uncharacterized protein</fullName>
    </submittedName>
</protein>